<reference evidence="4" key="1">
    <citation type="submission" date="2021-02" db="EMBL/GenBank/DDBJ databases">
        <authorList>
            <person name="Nowell W R."/>
        </authorList>
    </citation>
    <scope>NUCLEOTIDE SEQUENCE</scope>
</reference>
<feature type="region of interest" description="Disordered" evidence="1">
    <location>
        <begin position="404"/>
        <end position="447"/>
    </location>
</feature>
<dbReference type="InterPro" id="IPR044822">
    <property type="entry name" value="Myb_DNA-bind_4"/>
</dbReference>
<dbReference type="Proteomes" id="UP000677228">
    <property type="component" value="Unassembled WGS sequence"/>
</dbReference>
<evidence type="ECO:0000259" key="2">
    <source>
        <dbReference type="Pfam" id="PF13837"/>
    </source>
</evidence>
<dbReference type="Proteomes" id="UP000682733">
    <property type="component" value="Unassembled WGS sequence"/>
</dbReference>
<dbReference type="EMBL" id="CAJNOK010001983">
    <property type="protein sequence ID" value="CAF0839034.1"/>
    <property type="molecule type" value="Genomic_DNA"/>
</dbReference>
<proteinExistence type="predicted"/>
<evidence type="ECO:0000313" key="7">
    <source>
        <dbReference type="Proteomes" id="UP000663829"/>
    </source>
</evidence>
<evidence type="ECO:0000256" key="1">
    <source>
        <dbReference type="SAM" id="MobiDB-lite"/>
    </source>
</evidence>
<sequence>MIWDLEETRALLDLLKDDRIFKAIESVRTREIYHEISERLKQQGFNRDWNQIRGRVKNLKFSYKKARSLHEEQGQSTLTCRFYDDLHYLFGHKYKKQRISLQHTQRFHHSQSQQHRRIPSTTTQDLDGDQDLLPIVIEDMTTDLSETSSLNKGGIDLLDENKIDIDDNDTDIQDDQDLEQEQDLEQDDEYDETHGTDNNSYSSLNYIQRKDLHHRYPILATTYQNNSTADTHVVDNGDTIPMNGNGITGNDPNELDVYIKQMPSYKHQAYLMDDILNTVMDKFISYQKEFELRFIQFQQDQKKDDQEREERLKKEQREHELHVIQLIIQQTKQEQIEQQTSGRSYLTGEQGYFPLKNVRKTSETDTWTLHKSCPLANINSIDNNNVEFDNTASVNDELNTSVNQTESSLSSTATIASSTNNSNDNNNSSAIVTTQNSNSTNSRRISTKLSSASRLNFRLTNGRINHSDVLPTNPSANPGVIRLFCVRHGERVDFAFGPAWPEQAFDKLGNYQRMNLNMPVTVPKRRNPWRDFLGDSPVTEIGMAQARLTGEALAQNDSLVQYCYTSPALRCIQTAHCILEGMGIEDRVKIRIEPGLFEFLGWYERGLPTFLTSDMLQEHLFNIDKNYRPIISVEKLSRDEKYTDYYNRSFKITQQITDKHKLTGATLLFVGHAATLEVCTRQLCSQTPRSYQDFNGVIRKVSYLGMNLCERNPMDGTWSLKEPTIPPLQHSNNILFDWKTMKST</sequence>
<evidence type="ECO:0000313" key="5">
    <source>
        <dbReference type="EMBL" id="CAF3624018.1"/>
    </source>
</evidence>
<dbReference type="EMBL" id="CAJOBC010003473">
    <property type="protein sequence ID" value="CAF3785684.1"/>
    <property type="molecule type" value="Genomic_DNA"/>
</dbReference>
<dbReference type="InterPro" id="IPR029033">
    <property type="entry name" value="His_PPase_superfam"/>
</dbReference>
<dbReference type="PANTHER" id="PTHR16469">
    <property type="entry name" value="UBIQUITIN-ASSOCIATED AND SH3 DOMAIN-CONTAINING BA-RELATED"/>
    <property type="match status" value="1"/>
</dbReference>
<dbReference type="Proteomes" id="UP000681722">
    <property type="component" value="Unassembled WGS sequence"/>
</dbReference>
<dbReference type="Proteomes" id="UP000663829">
    <property type="component" value="Unassembled WGS sequence"/>
</dbReference>
<feature type="compositionally biased region" description="Acidic residues" evidence="1">
    <location>
        <begin position="166"/>
        <end position="191"/>
    </location>
</feature>
<dbReference type="PANTHER" id="PTHR16469:SF27">
    <property type="entry name" value="UBIQUITIN-ASSOCIATED AND SH3 DOMAIN-CONTAINING BA-RELATED"/>
    <property type="match status" value="1"/>
</dbReference>
<keyword evidence="7" id="KW-1185">Reference proteome</keyword>
<dbReference type="AlphaFoldDB" id="A0A814HSY4"/>
<dbReference type="InterPro" id="IPR051710">
    <property type="entry name" value="Phosphatase_SH3-domain"/>
</dbReference>
<evidence type="ECO:0000313" key="4">
    <source>
        <dbReference type="EMBL" id="CAF1014168.1"/>
    </source>
</evidence>
<accession>A0A814HSY4</accession>
<evidence type="ECO:0000313" key="6">
    <source>
        <dbReference type="EMBL" id="CAF3785684.1"/>
    </source>
</evidence>
<feature type="compositionally biased region" description="Basic residues" evidence="1">
    <location>
        <begin position="105"/>
        <end position="118"/>
    </location>
</feature>
<dbReference type="EMBL" id="CAJNOQ010003473">
    <property type="protein sequence ID" value="CAF1014168.1"/>
    <property type="molecule type" value="Genomic_DNA"/>
</dbReference>
<dbReference type="Pfam" id="PF13837">
    <property type="entry name" value="Myb_DNA-bind_4"/>
    <property type="match status" value="1"/>
</dbReference>
<dbReference type="Gene3D" id="3.40.50.1240">
    <property type="entry name" value="Phosphoglycerate mutase-like"/>
    <property type="match status" value="1"/>
</dbReference>
<dbReference type="Gene3D" id="1.10.10.60">
    <property type="entry name" value="Homeodomain-like"/>
    <property type="match status" value="1"/>
</dbReference>
<comment type="caution">
    <text evidence="4">The sequence shown here is derived from an EMBL/GenBank/DDBJ whole genome shotgun (WGS) entry which is preliminary data.</text>
</comment>
<organism evidence="4 7">
    <name type="scientific">Didymodactylos carnosus</name>
    <dbReference type="NCBI Taxonomy" id="1234261"/>
    <lineage>
        <taxon>Eukaryota</taxon>
        <taxon>Metazoa</taxon>
        <taxon>Spiralia</taxon>
        <taxon>Gnathifera</taxon>
        <taxon>Rotifera</taxon>
        <taxon>Eurotatoria</taxon>
        <taxon>Bdelloidea</taxon>
        <taxon>Philodinida</taxon>
        <taxon>Philodinidae</taxon>
        <taxon>Didymodactylos</taxon>
    </lineage>
</organism>
<gene>
    <name evidence="4" type="ORF">GPM918_LOCUS14427</name>
    <name evidence="3" type="ORF">OVA965_LOCUS6545</name>
    <name evidence="6" type="ORF">SRO942_LOCUS14427</name>
    <name evidence="5" type="ORF">TMI583_LOCUS6545</name>
</gene>
<dbReference type="InterPro" id="IPR013078">
    <property type="entry name" value="His_Pase_superF_clade-1"/>
</dbReference>
<feature type="domain" description="Myb/SANT-like DNA-binding" evidence="2">
    <location>
        <begin position="3"/>
        <end position="87"/>
    </location>
</feature>
<dbReference type="EMBL" id="CAJOBA010001984">
    <property type="protein sequence ID" value="CAF3624018.1"/>
    <property type="molecule type" value="Genomic_DNA"/>
</dbReference>
<name>A0A814HSY4_9BILA</name>
<feature type="region of interest" description="Disordered" evidence="1">
    <location>
        <begin position="105"/>
        <end position="129"/>
    </location>
</feature>
<dbReference type="OrthoDB" id="414418at2759"/>
<dbReference type="Pfam" id="PF00300">
    <property type="entry name" value="His_Phos_1"/>
    <property type="match status" value="1"/>
</dbReference>
<dbReference type="SUPFAM" id="SSF53254">
    <property type="entry name" value="Phosphoglycerate mutase-like"/>
    <property type="match status" value="1"/>
</dbReference>
<protein>
    <recommendedName>
        <fullName evidence="2">Myb/SANT-like DNA-binding domain-containing protein</fullName>
    </recommendedName>
</protein>
<feature type="compositionally biased region" description="Low complexity" evidence="1">
    <location>
        <begin position="407"/>
        <end position="442"/>
    </location>
</feature>
<dbReference type="CDD" id="cd07067">
    <property type="entry name" value="HP_PGM_like"/>
    <property type="match status" value="1"/>
</dbReference>
<feature type="region of interest" description="Disordered" evidence="1">
    <location>
        <begin position="166"/>
        <end position="202"/>
    </location>
</feature>
<evidence type="ECO:0000313" key="3">
    <source>
        <dbReference type="EMBL" id="CAF0839034.1"/>
    </source>
</evidence>